<gene>
    <name evidence="1" type="ORF">L0665_02725</name>
</gene>
<reference evidence="1" key="1">
    <citation type="submission" date="2022-01" db="EMBL/GenBank/DDBJ databases">
        <title>Draft genome of Methanogenium marinum DSM 15558.</title>
        <authorList>
            <person name="Chen S.-C."/>
            <person name="You Y.-T."/>
        </authorList>
    </citation>
    <scope>NUCLEOTIDE SEQUENCE</scope>
    <source>
        <strain evidence="1">DSM 15558</strain>
    </source>
</reference>
<dbReference type="Proteomes" id="UP001143747">
    <property type="component" value="Unassembled WGS sequence"/>
</dbReference>
<comment type="caution">
    <text evidence="1">The sequence shown here is derived from an EMBL/GenBank/DDBJ whole genome shotgun (WGS) entry which is preliminary data.</text>
</comment>
<organism evidence="1 2">
    <name type="scientific">Methanogenium marinum</name>
    <dbReference type="NCBI Taxonomy" id="348610"/>
    <lineage>
        <taxon>Archaea</taxon>
        <taxon>Methanobacteriati</taxon>
        <taxon>Methanobacteriota</taxon>
        <taxon>Stenosarchaea group</taxon>
        <taxon>Methanomicrobia</taxon>
        <taxon>Methanomicrobiales</taxon>
        <taxon>Methanomicrobiaceae</taxon>
        <taxon>Methanogenium</taxon>
    </lineage>
</organism>
<dbReference type="AlphaFoldDB" id="A0A9Q4KS68"/>
<proteinExistence type="predicted"/>
<dbReference type="EMBL" id="JAKELO010000002">
    <property type="protein sequence ID" value="MDE4907531.1"/>
    <property type="molecule type" value="Genomic_DNA"/>
</dbReference>
<evidence type="ECO:0000313" key="2">
    <source>
        <dbReference type="Proteomes" id="UP001143747"/>
    </source>
</evidence>
<name>A0A9Q4KS68_9EURY</name>
<accession>A0A9Q4KS68</accession>
<dbReference type="RefSeq" id="WP_274924181.1">
    <property type="nucleotide sequence ID" value="NZ_JAKELO010000002.1"/>
</dbReference>
<evidence type="ECO:0000313" key="1">
    <source>
        <dbReference type="EMBL" id="MDE4907531.1"/>
    </source>
</evidence>
<sequence length="60" mass="6609">MTTEEKAKSGIFEDHTSVVYTLRKFDGETGALLSEKSTGGHERFEDALLYSDGSVDSFAF</sequence>
<protein>
    <submittedName>
        <fullName evidence="1">Uncharacterized protein</fullName>
    </submittedName>
</protein>
<keyword evidence="2" id="KW-1185">Reference proteome</keyword>